<evidence type="ECO:0000259" key="2">
    <source>
        <dbReference type="Pfam" id="PF13786"/>
    </source>
</evidence>
<gene>
    <name evidence="3" type="ORF">CWR45_11990</name>
</gene>
<reference evidence="4" key="1">
    <citation type="submission" date="2017-11" db="EMBL/GenBank/DDBJ databases">
        <authorList>
            <person name="Zhu W."/>
        </authorList>
    </citation>
    <scope>NUCLEOTIDE SEQUENCE [LARGE SCALE GENOMIC DNA]</scope>
    <source>
        <strain evidence="4">CAU 1051</strain>
    </source>
</reference>
<feature type="transmembrane region" description="Helical" evidence="1">
    <location>
        <begin position="45"/>
        <end position="66"/>
    </location>
</feature>
<evidence type="ECO:0000313" key="3">
    <source>
        <dbReference type="EMBL" id="RDW17433.1"/>
    </source>
</evidence>
<sequence>MERKSLREVYEEIEVPKDEVLDAIRTGKERASQDIHKNKIVPIKFVWSTVAAAAIIVSSSFISPSLSHVMAEVPLLGNVYTAFNDAVGRSLQSQDLITELNKTSSYKGVDVTITNAYYDGAVVGVTFSVNGDVRTDEDGRIQGFYKIFDGKDNISDSKEVVYMEPSDNGYIGHIQLSYPKTELPPETSFPLEFKRIGEKEGSWSFDVPINQLPYETVNVDKGTKNEDAEINVHFDSVIEGKASTAINYSATFPIEGKYDQVRLEAYDDQGREIHISTDGMDLGTIEENNKVIVNGRSIIPESLNGKTSYIEVLPKVVLSEPDYFVKLDDATPVEINAARQDLAVEIENITVQDKSVTFDFQINNGNKMNQDFLFLSEFARNNFILVKESEKDIYKESIKHSIEVINKDNLRFSSTFDISKINDFNLKDYVIRINIGTLSSNTPVEFEKVKIDLN</sequence>
<keyword evidence="1" id="KW-0812">Transmembrane</keyword>
<dbReference type="RefSeq" id="WP_115750117.1">
    <property type="nucleotide sequence ID" value="NZ_PIOD01000012.1"/>
</dbReference>
<dbReference type="InterPro" id="IPR025436">
    <property type="entry name" value="DUF4179"/>
</dbReference>
<proteinExistence type="predicted"/>
<dbReference type="OrthoDB" id="2293641at2"/>
<dbReference type="Gene3D" id="2.60.40.1630">
    <property type="entry name" value="bacillus anthracis domain"/>
    <property type="match status" value="1"/>
</dbReference>
<dbReference type="AlphaFoldDB" id="A0A3D8PMV6"/>
<dbReference type="EMBL" id="PIOD01000012">
    <property type="protein sequence ID" value="RDW17433.1"/>
    <property type="molecule type" value="Genomic_DNA"/>
</dbReference>
<keyword evidence="4" id="KW-1185">Reference proteome</keyword>
<dbReference type="Pfam" id="PF13786">
    <property type="entry name" value="DUF4179"/>
    <property type="match status" value="1"/>
</dbReference>
<evidence type="ECO:0000256" key="1">
    <source>
        <dbReference type="SAM" id="Phobius"/>
    </source>
</evidence>
<dbReference type="Proteomes" id="UP000256520">
    <property type="component" value="Unassembled WGS sequence"/>
</dbReference>
<name>A0A3D8PMV6_9BACI</name>
<feature type="domain" description="DUF4179" evidence="2">
    <location>
        <begin position="44"/>
        <end position="129"/>
    </location>
</feature>
<keyword evidence="1" id="KW-0472">Membrane</keyword>
<protein>
    <submittedName>
        <fullName evidence="3">DUF4179 domain-containing protein</fullName>
    </submittedName>
</protein>
<keyword evidence="1" id="KW-1133">Transmembrane helix</keyword>
<evidence type="ECO:0000313" key="4">
    <source>
        <dbReference type="Proteomes" id="UP000256520"/>
    </source>
</evidence>
<comment type="caution">
    <text evidence="3">The sequence shown here is derived from an EMBL/GenBank/DDBJ whole genome shotgun (WGS) entry which is preliminary data.</text>
</comment>
<accession>A0A3D8PMV6</accession>
<organism evidence="3 4">
    <name type="scientific">Oceanobacillus chungangensis</name>
    <dbReference type="NCBI Taxonomy" id="1229152"/>
    <lineage>
        <taxon>Bacteria</taxon>
        <taxon>Bacillati</taxon>
        <taxon>Bacillota</taxon>
        <taxon>Bacilli</taxon>
        <taxon>Bacillales</taxon>
        <taxon>Bacillaceae</taxon>
        <taxon>Oceanobacillus</taxon>
    </lineage>
</organism>